<evidence type="ECO:0000256" key="2">
    <source>
        <dbReference type="ARBA" id="ARBA00023157"/>
    </source>
</evidence>
<dbReference type="SMART" id="SM00060">
    <property type="entry name" value="FN3"/>
    <property type="match status" value="2"/>
</dbReference>
<protein>
    <submittedName>
        <fullName evidence="8">Uncharacterized protein</fullName>
    </submittedName>
</protein>
<proteinExistence type="predicted"/>
<dbReference type="CDD" id="cd00063">
    <property type="entry name" value="FN3"/>
    <property type="match status" value="1"/>
</dbReference>
<accession>A0A8B6E564</accession>
<gene>
    <name evidence="8" type="ORF">MGAL_10B054703</name>
</gene>
<dbReference type="Gene3D" id="2.60.40.10">
    <property type="entry name" value="Immunoglobulins"/>
    <property type="match status" value="3"/>
</dbReference>
<dbReference type="PROSITE" id="PS50835">
    <property type="entry name" value="IG_LIKE"/>
    <property type="match status" value="1"/>
</dbReference>
<keyword evidence="4" id="KW-0393">Immunoglobulin domain</keyword>
<keyword evidence="3" id="KW-0325">Glycoprotein</keyword>
<sequence>MAAKDPKGTFKTYKCKPDPPKDVRIAVIGNTTIISWTIPTKQGIVYSRIYLKNSTDDDVYFSSGTTYSHYIDIQSPKSSTVIPNLERCSKYIVRIQCLDKIQEIIEGSDFTTHTFWVTNKPLKPTLMSLSEHPFVGDNITFACKAIQTWPEGYMAPILTYHFVGNPRGEIDNNQLTIHTLTKLDKGQAISCRYTDEYGEVSNMSDTITLDPYYGPENVVPEPGYTHFNVTEGTLLGPINCTATCNPECTYIWKHEEKVGRFNRYLSMQPLTIPYIKRNQTGNFRCRIDYPYANTYERTDITVNVQYSPEIKETCLFDDQSQCNRLNTTNNFNFSEDVNVSLLLRIDSNPDPKVMLNSSFLAIQNSTKGNGYIEYIYILPHLKCEDSGEFTIRAINGIANGDTKKVNLTILCKPRNVTTESRKIETKVGSAENIVMYVVSSPLPTVEWCRVTGFDWIVNTDIYDYRYEIMSEIQVRSELDFGVYGITICNQEGCIDDNITLKPRDKPEAPQNLSVESVTFVSVNLSWIAGFNGGYNQTFKVLFKTTDTDIWNTTTIHTHEIKTGSVMHVTLDQLKPDTSYEVMVLSTNIHGNRNASLEFKTKVKLDLSSSSKLASNSWLVAICIGCVISILLVVIIILLVFKNKTQKDKRNDSSALDN</sequence>
<feature type="non-terminal residue" evidence="8">
    <location>
        <position position="657"/>
    </location>
</feature>
<feature type="domain" description="Ig-like" evidence="6">
    <location>
        <begin position="215"/>
        <end position="301"/>
    </location>
</feature>
<dbReference type="InterPro" id="IPR052598">
    <property type="entry name" value="IgSF_CEA-related"/>
</dbReference>
<dbReference type="EMBL" id="UYJE01004525">
    <property type="protein sequence ID" value="VDI28788.1"/>
    <property type="molecule type" value="Genomic_DNA"/>
</dbReference>
<keyword evidence="9" id="KW-1185">Reference proteome</keyword>
<keyword evidence="5" id="KW-1133">Transmembrane helix</keyword>
<dbReference type="InterPro" id="IPR036179">
    <property type="entry name" value="Ig-like_dom_sf"/>
</dbReference>
<keyword evidence="1" id="KW-0732">Signal</keyword>
<keyword evidence="5" id="KW-0472">Membrane</keyword>
<dbReference type="PANTHER" id="PTHR44337:SF20">
    <property type="entry name" value="CARCINOEMBRYONIC ANTIGEN-RELATED CELL ADHESION MOLECULE 5-RELATED"/>
    <property type="match status" value="1"/>
</dbReference>
<name>A0A8B6E564_MYTGA</name>
<dbReference type="InterPro" id="IPR013783">
    <property type="entry name" value="Ig-like_fold"/>
</dbReference>
<dbReference type="PROSITE" id="PS50853">
    <property type="entry name" value="FN3"/>
    <property type="match status" value="1"/>
</dbReference>
<evidence type="ECO:0000259" key="7">
    <source>
        <dbReference type="PROSITE" id="PS50853"/>
    </source>
</evidence>
<dbReference type="InterPro" id="IPR003961">
    <property type="entry name" value="FN3_dom"/>
</dbReference>
<feature type="transmembrane region" description="Helical" evidence="5">
    <location>
        <begin position="617"/>
        <end position="640"/>
    </location>
</feature>
<dbReference type="PANTHER" id="PTHR44337">
    <property type="entry name" value="CARCINOEMBRYONIC ANTIGEN-RELATED CELL ADHESION MOLECULE 8"/>
    <property type="match status" value="1"/>
</dbReference>
<evidence type="ECO:0000256" key="5">
    <source>
        <dbReference type="SAM" id="Phobius"/>
    </source>
</evidence>
<dbReference type="InterPro" id="IPR007110">
    <property type="entry name" value="Ig-like_dom"/>
</dbReference>
<dbReference type="Proteomes" id="UP000596742">
    <property type="component" value="Unassembled WGS sequence"/>
</dbReference>
<evidence type="ECO:0000313" key="9">
    <source>
        <dbReference type="Proteomes" id="UP000596742"/>
    </source>
</evidence>
<dbReference type="AlphaFoldDB" id="A0A8B6E564"/>
<evidence type="ECO:0000259" key="6">
    <source>
        <dbReference type="PROSITE" id="PS50835"/>
    </source>
</evidence>
<evidence type="ECO:0000313" key="8">
    <source>
        <dbReference type="EMBL" id="VDI28788.1"/>
    </source>
</evidence>
<organism evidence="8 9">
    <name type="scientific">Mytilus galloprovincialis</name>
    <name type="common">Mediterranean mussel</name>
    <dbReference type="NCBI Taxonomy" id="29158"/>
    <lineage>
        <taxon>Eukaryota</taxon>
        <taxon>Metazoa</taxon>
        <taxon>Spiralia</taxon>
        <taxon>Lophotrochozoa</taxon>
        <taxon>Mollusca</taxon>
        <taxon>Bivalvia</taxon>
        <taxon>Autobranchia</taxon>
        <taxon>Pteriomorphia</taxon>
        <taxon>Mytilida</taxon>
        <taxon>Mytiloidea</taxon>
        <taxon>Mytilidae</taxon>
        <taxon>Mytilinae</taxon>
        <taxon>Mytilus</taxon>
    </lineage>
</organism>
<dbReference type="OrthoDB" id="6157552at2759"/>
<reference evidence="8" key="1">
    <citation type="submission" date="2018-11" db="EMBL/GenBank/DDBJ databases">
        <authorList>
            <person name="Alioto T."/>
            <person name="Alioto T."/>
        </authorList>
    </citation>
    <scope>NUCLEOTIDE SEQUENCE</scope>
</reference>
<keyword evidence="5" id="KW-0812">Transmembrane</keyword>
<evidence type="ECO:0000256" key="3">
    <source>
        <dbReference type="ARBA" id="ARBA00023180"/>
    </source>
</evidence>
<dbReference type="Pfam" id="PF00041">
    <property type="entry name" value="fn3"/>
    <property type="match status" value="1"/>
</dbReference>
<evidence type="ECO:0000256" key="1">
    <source>
        <dbReference type="ARBA" id="ARBA00022729"/>
    </source>
</evidence>
<comment type="caution">
    <text evidence="8">The sequence shown here is derived from an EMBL/GenBank/DDBJ whole genome shotgun (WGS) entry which is preliminary data.</text>
</comment>
<keyword evidence="2" id="KW-1015">Disulfide bond</keyword>
<dbReference type="SUPFAM" id="SSF49265">
    <property type="entry name" value="Fibronectin type III"/>
    <property type="match status" value="2"/>
</dbReference>
<dbReference type="InterPro" id="IPR036116">
    <property type="entry name" value="FN3_sf"/>
</dbReference>
<dbReference type="SUPFAM" id="SSF48726">
    <property type="entry name" value="Immunoglobulin"/>
    <property type="match status" value="1"/>
</dbReference>
<feature type="domain" description="Fibronectin type-III" evidence="7">
    <location>
        <begin position="508"/>
        <end position="605"/>
    </location>
</feature>
<evidence type="ECO:0000256" key="4">
    <source>
        <dbReference type="ARBA" id="ARBA00023319"/>
    </source>
</evidence>